<evidence type="ECO:0000256" key="1">
    <source>
        <dbReference type="SAM" id="Phobius"/>
    </source>
</evidence>
<keyword evidence="1" id="KW-0472">Membrane</keyword>
<dbReference type="InParanoid" id="Q8TLH8"/>
<proteinExistence type="predicted"/>
<dbReference type="Proteomes" id="UP000002487">
    <property type="component" value="Chromosome"/>
</dbReference>
<dbReference type="GO" id="GO:0097588">
    <property type="term" value="P:archaeal or bacterial-type flagellum-dependent cell motility"/>
    <property type="evidence" value="ECO:0007669"/>
    <property type="project" value="InterPro"/>
</dbReference>
<dbReference type="InterPro" id="IPR002774">
    <property type="entry name" value="Flagellin_arc-type"/>
</dbReference>
<evidence type="ECO:0008006" key="4">
    <source>
        <dbReference type="Google" id="ProtNLM"/>
    </source>
</evidence>
<dbReference type="HOGENOM" id="CLU_131313_0_0_2"/>
<dbReference type="Pfam" id="PF01917">
    <property type="entry name" value="Flagellin_arch-type"/>
    <property type="match status" value="1"/>
</dbReference>
<reference evidence="2 3" key="1">
    <citation type="journal article" date="2002" name="Genome Res.">
        <title>The genome of Methanosarcina acetivorans reveals extensive metabolic and physiological diversity.</title>
        <authorList>
            <person name="Galagan J.E."/>
            <person name="Nusbaum C."/>
            <person name="Roy A."/>
            <person name="Endrizzi M.G."/>
            <person name="Macdonald P."/>
            <person name="FitzHugh W."/>
            <person name="Calvo S."/>
            <person name="Engels R."/>
            <person name="Smirnov S."/>
            <person name="Atnoor D."/>
            <person name="Brown A."/>
            <person name="Allen N."/>
            <person name="Naylor J."/>
            <person name="Stange-Thomann N."/>
            <person name="DeArellano K."/>
            <person name="Johnson R."/>
            <person name="Linton L."/>
            <person name="McEwan P."/>
            <person name="McKernan K."/>
            <person name="Talamas J."/>
            <person name="Tirrell A."/>
            <person name="Ye W."/>
            <person name="Zimmer A."/>
            <person name="Barber R.D."/>
            <person name="Cann I."/>
            <person name="Graham D.E."/>
            <person name="Grahame D.A."/>
            <person name="Guss A."/>
            <person name="Hedderich R."/>
            <person name="Ingram-Smith C."/>
            <person name="Kuettner C.H."/>
            <person name="Krzycki J.A."/>
            <person name="Leigh J.A."/>
            <person name="Li W."/>
            <person name="Liu J."/>
            <person name="Mukhopadhyay B."/>
            <person name="Reeve J.N."/>
            <person name="Smith K."/>
            <person name="Springer T.A."/>
            <person name="Umayam L.A."/>
            <person name="White O."/>
            <person name="White R.H."/>
            <person name="de Macario E.C."/>
            <person name="Ferry J.G."/>
            <person name="Jarrell K.F."/>
            <person name="Jing H."/>
            <person name="Macario A.J.L."/>
            <person name="Paulsen I."/>
            <person name="Pritchett M."/>
            <person name="Sowers K.R."/>
            <person name="Swanson R.V."/>
            <person name="Zinder S.H."/>
            <person name="Lander E."/>
            <person name="Metcalf W.W."/>
            <person name="Birren B."/>
        </authorList>
    </citation>
    <scope>NUCLEOTIDE SEQUENCE [LARGE SCALE GENOMIC DNA]</scope>
    <source>
        <strain evidence="3">ATCC 35395 / DSM 2834 / JCM 12185 / C2A</strain>
    </source>
</reference>
<keyword evidence="3" id="KW-1185">Reference proteome</keyword>
<dbReference type="AlphaFoldDB" id="Q8TLH8"/>
<feature type="transmembrane region" description="Helical" evidence="1">
    <location>
        <begin position="20"/>
        <end position="39"/>
    </location>
</feature>
<dbReference type="EMBL" id="AE010299">
    <property type="protein sequence ID" value="AAM06431.1"/>
    <property type="molecule type" value="Genomic_DNA"/>
</dbReference>
<accession>Q8TLH8</accession>
<keyword evidence="1" id="KW-0812">Transmembrane</keyword>
<evidence type="ECO:0000313" key="3">
    <source>
        <dbReference type="Proteomes" id="UP000002487"/>
    </source>
</evidence>
<dbReference type="GO" id="GO:0005198">
    <property type="term" value="F:structural molecule activity"/>
    <property type="evidence" value="ECO:0007669"/>
    <property type="project" value="InterPro"/>
</dbReference>
<protein>
    <recommendedName>
        <fullName evidence="4">Flagellar protein FlaF</fullName>
    </recommendedName>
</protein>
<evidence type="ECO:0000313" key="2">
    <source>
        <dbReference type="EMBL" id="AAM06431.1"/>
    </source>
</evidence>
<sequence>MGYQHQIPSQRDIMGLDTIIVAFFVVGTILVVAGTLTMGTNTLVESSYHGYVSAHQTMMDRLQTRIEVQNIVFNVSTNHTSFTVANTGETKLSNFDLWDVLLVKDGKVSYLNESQYSITPDTDLLNPGILDPHESINIELLIDIDSNDSFIVKIITENGIVSSAEHEAGV</sequence>
<dbReference type="STRING" id="188937.MA_3058"/>
<gene>
    <name evidence="2" type="ordered locus">MA_3058</name>
</gene>
<name>Q8TLH8_METAC</name>
<dbReference type="PhylomeDB" id="Q8TLH8"/>
<dbReference type="KEGG" id="mac:MA_3058"/>
<organism evidence="2 3">
    <name type="scientific">Methanosarcina acetivorans (strain ATCC 35395 / DSM 2834 / JCM 12185 / C2A)</name>
    <dbReference type="NCBI Taxonomy" id="188937"/>
    <lineage>
        <taxon>Archaea</taxon>
        <taxon>Methanobacteriati</taxon>
        <taxon>Methanobacteriota</taxon>
        <taxon>Stenosarchaea group</taxon>
        <taxon>Methanomicrobia</taxon>
        <taxon>Methanosarcinales</taxon>
        <taxon>Methanosarcinaceae</taxon>
        <taxon>Methanosarcina</taxon>
    </lineage>
</organism>
<keyword evidence="1" id="KW-1133">Transmembrane helix</keyword>
<dbReference type="EnsemblBacteria" id="AAM06431">
    <property type="protein sequence ID" value="AAM06431"/>
    <property type="gene ID" value="MA_3058"/>
</dbReference>